<evidence type="ECO:0000313" key="1">
    <source>
        <dbReference type="EMBL" id="MET2827722.1"/>
    </source>
</evidence>
<organism evidence="1 2">
    <name type="scientific">Mesorhizobium shangrilense</name>
    <dbReference type="NCBI Taxonomy" id="460060"/>
    <lineage>
        <taxon>Bacteria</taxon>
        <taxon>Pseudomonadati</taxon>
        <taxon>Pseudomonadota</taxon>
        <taxon>Alphaproteobacteria</taxon>
        <taxon>Hyphomicrobiales</taxon>
        <taxon>Phyllobacteriaceae</taxon>
        <taxon>Mesorhizobium</taxon>
    </lineage>
</organism>
<dbReference type="Gene3D" id="3.30.2000.30">
    <property type="match status" value="1"/>
</dbReference>
<proteinExistence type="predicted"/>
<sequence>MTASGDLQQALFQRLRSDASLSALLGGAGLLERPAENVAFPYVTCGQTSAFDWDTGVQNEADQLVTLHIWSKAHGEAETRAIMDRIKARLAKAVLAIGARGRTHLVLEFSEIRHDDELLLYHGLLRFRAVMQESA</sequence>
<dbReference type="InterPro" id="IPR053745">
    <property type="entry name" value="Viral_Tail_Comp_sf"/>
</dbReference>
<gene>
    <name evidence="1" type="ORF">ABVQ20_12130</name>
</gene>
<evidence type="ECO:0000313" key="2">
    <source>
        <dbReference type="Proteomes" id="UP001548832"/>
    </source>
</evidence>
<keyword evidence="2" id="KW-1185">Reference proteome</keyword>
<dbReference type="EMBL" id="JBEWSZ010000001">
    <property type="protein sequence ID" value="MET2827722.1"/>
    <property type="molecule type" value="Genomic_DNA"/>
</dbReference>
<protein>
    <submittedName>
        <fullName evidence="1">DUF3168 domain-containing protein</fullName>
    </submittedName>
</protein>
<name>A0ABV2DCI8_9HYPH</name>
<dbReference type="Pfam" id="PF11367">
    <property type="entry name" value="Tail_completion_gp17"/>
    <property type="match status" value="1"/>
</dbReference>
<dbReference type="Proteomes" id="UP001548832">
    <property type="component" value="Unassembled WGS sequence"/>
</dbReference>
<dbReference type="RefSeq" id="WP_354459728.1">
    <property type="nucleotide sequence ID" value="NZ_JBEWSZ010000001.1"/>
</dbReference>
<comment type="caution">
    <text evidence="1">The sequence shown here is derived from an EMBL/GenBank/DDBJ whole genome shotgun (WGS) entry which is preliminary data.</text>
</comment>
<dbReference type="InterPro" id="IPR021508">
    <property type="entry name" value="Gp17-like"/>
</dbReference>
<accession>A0ABV2DCI8</accession>
<reference evidence="1 2" key="1">
    <citation type="submission" date="2024-06" db="EMBL/GenBank/DDBJ databases">
        <authorList>
            <person name="Kim D.-U."/>
        </authorList>
    </citation>
    <scope>NUCLEOTIDE SEQUENCE [LARGE SCALE GENOMIC DNA]</scope>
    <source>
        <strain evidence="1 2">KACC15460</strain>
    </source>
</reference>